<sequence>MIVMERVPENRKQWQHEAPGTLMSVLAAAHLTSSSFSASEGEFVGTLKQWLPKEDEGKVEMASGAEVDEEQLDPRSDDDDTTFEESEDELRNEVVESLEKLAISKEEEKREEASGSSKDSES</sequence>
<feature type="region of interest" description="Disordered" evidence="1">
    <location>
        <begin position="55"/>
        <end position="122"/>
    </location>
</feature>
<proteinExistence type="predicted"/>
<feature type="compositionally biased region" description="Basic and acidic residues" evidence="1">
    <location>
        <begin position="89"/>
        <end position="122"/>
    </location>
</feature>
<name>A0ABM1D122_CERSS</name>
<dbReference type="Proteomes" id="UP000694910">
    <property type="component" value="Unplaced"/>
</dbReference>
<evidence type="ECO:0000256" key="1">
    <source>
        <dbReference type="SAM" id="MobiDB-lite"/>
    </source>
</evidence>
<gene>
    <name evidence="3" type="primary">LOC106802356</name>
</gene>
<evidence type="ECO:0000313" key="3">
    <source>
        <dbReference type="RefSeq" id="XP_014645503.1"/>
    </source>
</evidence>
<protein>
    <submittedName>
        <fullName evidence="3">Serine/threonine-protein kinase Nek5-like</fullName>
    </submittedName>
</protein>
<accession>A0ABM1D122</accession>
<dbReference type="RefSeq" id="XP_014645503.1">
    <property type="nucleotide sequence ID" value="XM_014790017.1"/>
</dbReference>
<evidence type="ECO:0000313" key="2">
    <source>
        <dbReference type="Proteomes" id="UP000694910"/>
    </source>
</evidence>
<organism evidence="2 3">
    <name type="scientific">Ceratotherium simum simum</name>
    <name type="common">Southern white rhinoceros</name>
    <dbReference type="NCBI Taxonomy" id="73337"/>
    <lineage>
        <taxon>Eukaryota</taxon>
        <taxon>Metazoa</taxon>
        <taxon>Chordata</taxon>
        <taxon>Craniata</taxon>
        <taxon>Vertebrata</taxon>
        <taxon>Euteleostomi</taxon>
        <taxon>Mammalia</taxon>
        <taxon>Eutheria</taxon>
        <taxon>Laurasiatheria</taxon>
        <taxon>Perissodactyla</taxon>
        <taxon>Rhinocerotidae</taxon>
        <taxon>Ceratotherium</taxon>
    </lineage>
</organism>
<dbReference type="GeneID" id="106802356"/>
<reference evidence="3" key="1">
    <citation type="submission" date="2025-08" db="UniProtKB">
        <authorList>
            <consortium name="RefSeq"/>
        </authorList>
    </citation>
    <scope>IDENTIFICATION</scope>
</reference>
<feature type="compositionally biased region" description="Acidic residues" evidence="1">
    <location>
        <begin position="66"/>
        <end position="88"/>
    </location>
</feature>
<keyword evidence="2" id="KW-1185">Reference proteome</keyword>